<comment type="caution">
    <text evidence="1">The sequence shown here is derived from an EMBL/GenBank/DDBJ whole genome shotgun (WGS) entry which is preliminary data.</text>
</comment>
<proteinExistence type="predicted"/>
<protein>
    <submittedName>
        <fullName evidence="1">Uncharacterized protein</fullName>
    </submittedName>
</protein>
<keyword evidence="2" id="KW-1185">Reference proteome</keyword>
<name>A0A542DV99_9MICO</name>
<dbReference type="Proteomes" id="UP000317893">
    <property type="component" value="Unassembled WGS sequence"/>
</dbReference>
<accession>A0A542DV99</accession>
<sequence>MSTLPECPRCGQDYVRTARLVETGELFQLCDECLATWPLGAEVVKATFTQLDDFAETRGLPYNTGVEAADTPGLN</sequence>
<reference evidence="1 2" key="1">
    <citation type="submission" date="2019-06" db="EMBL/GenBank/DDBJ databases">
        <title>Sequencing the genomes of 1000 actinobacteria strains.</title>
        <authorList>
            <person name="Klenk H.-P."/>
        </authorList>
    </citation>
    <scope>NUCLEOTIDE SEQUENCE [LARGE SCALE GENOMIC DNA]</scope>
    <source>
        <strain evidence="1 2">DSM 18607</strain>
    </source>
</reference>
<dbReference type="EMBL" id="VFMN01000001">
    <property type="protein sequence ID" value="TQJ07020.1"/>
    <property type="molecule type" value="Genomic_DNA"/>
</dbReference>
<dbReference type="AlphaFoldDB" id="A0A542DV99"/>
<organism evidence="1 2">
    <name type="scientific">Lapillicoccus jejuensis</name>
    <dbReference type="NCBI Taxonomy" id="402171"/>
    <lineage>
        <taxon>Bacteria</taxon>
        <taxon>Bacillati</taxon>
        <taxon>Actinomycetota</taxon>
        <taxon>Actinomycetes</taxon>
        <taxon>Micrococcales</taxon>
        <taxon>Intrasporangiaceae</taxon>
        <taxon>Lapillicoccus</taxon>
    </lineage>
</organism>
<evidence type="ECO:0000313" key="1">
    <source>
        <dbReference type="EMBL" id="TQJ07020.1"/>
    </source>
</evidence>
<gene>
    <name evidence="1" type="ORF">FB458_0066</name>
</gene>
<evidence type="ECO:0000313" key="2">
    <source>
        <dbReference type="Proteomes" id="UP000317893"/>
    </source>
</evidence>